<dbReference type="GO" id="GO:0016757">
    <property type="term" value="F:glycosyltransferase activity"/>
    <property type="evidence" value="ECO:0007669"/>
    <property type="project" value="UniProtKB-ARBA"/>
</dbReference>
<dbReference type="InterPro" id="IPR050194">
    <property type="entry name" value="Glycosyltransferase_grp1"/>
</dbReference>
<proteinExistence type="predicted"/>
<dbReference type="Pfam" id="PF13692">
    <property type="entry name" value="Glyco_trans_1_4"/>
    <property type="match status" value="1"/>
</dbReference>
<dbReference type="Gene3D" id="3.40.50.2000">
    <property type="entry name" value="Glycogen Phosphorylase B"/>
    <property type="match status" value="2"/>
</dbReference>
<keyword evidence="2" id="KW-0808">Transferase</keyword>
<reference evidence="2 3" key="1">
    <citation type="submission" date="2019-03" db="EMBL/GenBank/DDBJ databases">
        <title>Genomic Encyclopedia of Type Strains, Phase IV (KMG-IV): sequencing the most valuable type-strain genomes for metagenomic binning, comparative biology and taxonomic classification.</title>
        <authorList>
            <person name="Goeker M."/>
        </authorList>
    </citation>
    <scope>NUCLEOTIDE SEQUENCE [LARGE SCALE GENOMIC DNA]</scope>
    <source>
        <strain evidence="2 3">DSM 25287</strain>
    </source>
</reference>
<keyword evidence="3" id="KW-1185">Reference proteome</keyword>
<accession>A0A4R2KW34</accession>
<dbReference type="EMBL" id="SLWY01000023">
    <property type="protein sequence ID" value="TCO78164.1"/>
    <property type="molecule type" value="Genomic_DNA"/>
</dbReference>
<dbReference type="CDD" id="cd03814">
    <property type="entry name" value="GT4-like"/>
    <property type="match status" value="1"/>
</dbReference>
<evidence type="ECO:0000313" key="2">
    <source>
        <dbReference type="EMBL" id="TCO78164.1"/>
    </source>
</evidence>
<dbReference type="SUPFAM" id="SSF53756">
    <property type="entry name" value="UDP-Glycosyltransferase/glycogen phosphorylase"/>
    <property type="match status" value="1"/>
</dbReference>
<comment type="caution">
    <text evidence="2">The sequence shown here is derived from an EMBL/GenBank/DDBJ whole genome shotgun (WGS) entry which is preliminary data.</text>
</comment>
<dbReference type="Pfam" id="PF13439">
    <property type="entry name" value="Glyco_transf_4"/>
    <property type="match status" value="1"/>
</dbReference>
<feature type="domain" description="Glycosyltransferase subfamily 4-like N-terminal" evidence="1">
    <location>
        <begin position="19"/>
        <end position="187"/>
    </location>
</feature>
<evidence type="ECO:0000259" key="1">
    <source>
        <dbReference type="Pfam" id="PF13439"/>
    </source>
</evidence>
<protein>
    <submittedName>
        <fullName evidence="2">Glycosyltransferase involved in cell wall biosynthesis</fullName>
    </submittedName>
</protein>
<dbReference type="PANTHER" id="PTHR45947:SF3">
    <property type="entry name" value="SULFOQUINOVOSYL TRANSFERASE SQD2"/>
    <property type="match status" value="1"/>
</dbReference>
<name>A0A4R2KW34_9GAMM</name>
<dbReference type="InterPro" id="IPR028098">
    <property type="entry name" value="Glyco_trans_4-like_N"/>
</dbReference>
<organism evidence="2 3">
    <name type="scientific">Plasticicumulans lactativorans</name>
    <dbReference type="NCBI Taxonomy" id="1133106"/>
    <lineage>
        <taxon>Bacteria</taxon>
        <taxon>Pseudomonadati</taxon>
        <taxon>Pseudomonadota</taxon>
        <taxon>Gammaproteobacteria</taxon>
        <taxon>Candidatus Competibacteraceae</taxon>
        <taxon>Plasticicumulans</taxon>
    </lineage>
</organism>
<gene>
    <name evidence="2" type="ORF">EV699_12341</name>
</gene>
<sequence>MAARPLAVALVTETFAPEINGVAMTLGRLVDGLLARGHRVELLRPRQRRDEAPGVTGALAVQPLPGWRLPMYRQLQFGRPAPRWLLARWRAAPPDLVHIATEGPLGASALFAARRLGLPVVAGFHTNFHAYSRHYGWAALATPIRAYLRAFHRRCDCTLAPTEELARALAADGFGAMRVLGRGIDTALFHPGRRSAALRAEWGLGPTDPAVLHVGRFAPEKNLELALAAFAAVRAVRPGARLILAGEGPLEARLRARVPAAVFCGPLAPERLAAHYASADLFVFPSLTETFGNVTLEAMASGLPVLAFRYAAAARFIDDGVSGCTVPPGDAAAFVACAGALAADDEWRERLGRAARAAVAPAAWGRVLDALEAIYDEIIDSGGRHHERTRLAAGADAAAE</sequence>
<evidence type="ECO:0000313" key="3">
    <source>
        <dbReference type="Proteomes" id="UP000295765"/>
    </source>
</evidence>
<dbReference type="AlphaFoldDB" id="A0A4R2KW34"/>
<dbReference type="Proteomes" id="UP000295765">
    <property type="component" value="Unassembled WGS sequence"/>
</dbReference>
<dbReference type="PANTHER" id="PTHR45947">
    <property type="entry name" value="SULFOQUINOVOSYL TRANSFERASE SQD2"/>
    <property type="match status" value="1"/>
</dbReference>